<dbReference type="Pfam" id="PF25377">
    <property type="entry name" value="DUF7886"/>
    <property type="match status" value="1"/>
</dbReference>
<dbReference type="AlphaFoldDB" id="A0A9W7ZWI0"/>
<evidence type="ECO:0000313" key="2">
    <source>
        <dbReference type="EMBL" id="KAJ1914672.1"/>
    </source>
</evidence>
<dbReference type="PANTHER" id="PTHR47915">
    <property type="entry name" value="SI:DKEY-19B23.7"/>
    <property type="match status" value="1"/>
</dbReference>
<protein>
    <recommendedName>
        <fullName evidence="1">DUF7886 domain-containing protein</fullName>
    </recommendedName>
</protein>
<dbReference type="Proteomes" id="UP001150569">
    <property type="component" value="Unassembled WGS sequence"/>
</dbReference>
<dbReference type="PANTHER" id="PTHR47915:SF1">
    <property type="entry name" value="SI:DKEY-19B23.7"/>
    <property type="match status" value="1"/>
</dbReference>
<evidence type="ECO:0000259" key="1">
    <source>
        <dbReference type="Pfam" id="PF25377"/>
    </source>
</evidence>
<sequence length="285" mass="33221">MQSFTWSRRTKAETEAARLSEFLQDLMVVGSLKGFKYLELSVRGREELLLRVRNDYPDLAAPTPKVPPNSLLVLRSANPAATNLPLIPVHPVYYVVRSQARNRALTSIRTQTILQEPPPPFEPPKSCIDRDLERDDRYTSFLIAAYGRYRCPYVWLRSHHERLIRIKENQKLETDNPLKLESTSCWKQFDIRPWDIIVEVVCLTLRPQPENPFAIDHAYFDHLPLEEAVVRTGAMVKFLQRMSVRHYYFSETHLVEDLEKLQLKHYDAFCELMAARRNLGAPPFS</sequence>
<organism evidence="2 3">
    <name type="scientific">Tieghemiomyces parasiticus</name>
    <dbReference type="NCBI Taxonomy" id="78921"/>
    <lineage>
        <taxon>Eukaryota</taxon>
        <taxon>Fungi</taxon>
        <taxon>Fungi incertae sedis</taxon>
        <taxon>Zoopagomycota</taxon>
        <taxon>Kickxellomycotina</taxon>
        <taxon>Dimargaritomycetes</taxon>
        <taxon>Dimargaritales</taxon>
        <taxon>Dimargaritaceae</taxon>
        <taxon>Tieghemiomyces</taxon>
    </lineage>
</organism>
<comment type="caution">
    <text evidence="2">The sequence shown here is derived from an EMBL/GenBank/DDBJ whole genome shotgun (WGS) entry which is preliminary data.</text>
</comment>
<dbReference type="EMBL" id="JANBPT010000672">
    <property type="protein sequence ID" value="KAJ1914672.1"/>
    <property type="molecule type" value="Genomic_DNA"/>
</dbReference>
<gene>
    <name evidence="2" type="ORF">IWQ60_008732</name>
</gene>
<feature type="domain" description="DUF7886" evidence="1">
    <location>
        <begin position="127"/>
        <end position="266"/>
    </location>
</feature>
<dbReference type="OrthoDB" id="239865at2759"/>
<keyword evidence="3" id="KW-1185">Reference proteome</keyword>
<dbReference type="InterPro" id="IPR057208">
    <property type="entry name" value="DUF7886"/>
</dbReference>
<accession>A0A9W7ZWI0</accession>
<evidence type="ECO:0000313" key="3">
    <source>
        <dbReference type="Proteomes" id="UP001150569"/>
    </source>
</evidence>
<name>A0A9W7ZWI0_9FUNG</name>
<proteinExistence type="predicted"/>
<reference evidence="2" key="1">
    <citation type="submission" date="2022-07" db="EMBL/GenBank/DDBJ databases">
        <title>Phylogenomic reconstructions and comparative analyses of Kickxellomycotina fungi.</title>
        <authorList>
            <person name="Reynolds N.K."/>
            <person name="Stajich J.E."/>
            <person name="Barry K."/>
            <person name="Grigoriev I.V."/>
            <person name="Crous P."/>
            <person name="Smith M.E."/>
        </authorList>
    </citation>
    <scope>NUCLEOTIDE SEQUENCE</scope>
    <source>
        <strain evidence="2">RSA 861</strain>
    </source>
</reference>